<dbReference type="InterPro" id="IPR005490">
    <property type="entry name" value="LD_TPept_cat_dom"/>
</dbReference>
<dbReference type="PROSITE" id="PS52029">
    <property type="entry name" value="LD_TPASE"/>
    <property type="match status" value="1"/>
</dbReference>
<name>A0ABU1N784_9CAUL</name>
<accession>A0ABU1N784</accession>
<dbReference type="Proteomes" id="UP001262754">
    <property type="component" value="Unassembled WGS sequence"/>
</dbReference>
<dbReference type="InterPro" id="IPR038063">
    <property type="entry name" value="Transpep_catalytic_dom"/>
</dbReference>
<evidence type="ECO:0000313" key="9">
    <source>
        <dbReference type="EMBL" id="MDR6533895.1"/>
    </source>
</evidence>
<reference evidence="9 10" key="1">
    <citation type="submission" date="2023-07" db="EMBL/GenBank/DDBJ databases">
        <title>Sorghum-associated microbial communities from plants grown in Nebraska, USA.</title>
        <authorList>
            <person name="Schachtman D."/>
        </authorList>
    </citation>
    <scope>NUCLEOTIDE SEQUENCE [LARGE SCALE GENOMIC DNA]</scope>
    <source>
        <strain evidence="9 10">DS2154</strain>
    </source>
</reference>
<evidence type="ECO:0000256" key="5">
    <source>
        <dbReference type="ARBA" id="ARBA00022984"/>
    </source>
</evidence>
<evidence type="ECO:0000313" key="10">
    <source>
        <dbReference type="Proteomes" id="UP001262754"/>
    </source>
</evidence>
<protein>
    <submittedName>
        <fullName evidence="9">L,D-peptidoglycan transpeptidase YkuD (ErfK/YbiS/YcfS/YnhG family)</fullName>
    </submittedName>
</protein>
<sequence>MTIFRARPDGSSPWNGRIAWDGGSARAALGKAGVIAAADKREGDNRSPAGAWPIRFVLYRPDAYPDGPATALEARPITPDDGWCDAPGDPAYNQPVKLPYPASAERLWRDDPVYDLVVVLGHNDDPPVAGLGSAIFLHLARDGYPGTEGCVALARADVEALLAAARPGDVVEIEAD</sequence>
<keyword evidence="4 7" id="KW-0133">Cell shape</keyword>
<evidence type="ECO:0000259" key="8">
    <source>
        <dbReference type="PROSITE" id="PS52029"/>
    </source>
</evidence>
<evidence type="ECO:0000256" key="7">
    <source>
        <dbReference type="PROSITE-ProRule" id="PRU01373"/>
    </source>
</evidence>
<gene>
    <name evidence="9" type="ORF">J2800_004665</name>
</gene>
<organism evidence="9 10">
    <name type="scientific">Caulobacter rhizosphaerae</name>
    <dbReference type="NCBI Taxonomy" id="2010972"/>
    <lineage>
        <taxon>Bacteria</taxon>
        <taxon>Pseudomonadati</taxon>
        <taxon>Pseudomonadota</taxon>
        <taxon>Alphaproteobacteria</taxon>
        <taxon>Caulobacterales</taxon>
        <taxon>Caulobacteraceae</taxon>
        <taxon>Caulobacter</taxon>
    </lineage>
</organism>
<dbReference type="Pfam" id="PF03734">
    <property type="entry name" value="YkuD"/>
    <property type="match status" value="1"/>
</dbReference>
<comment type="caution">
    <text evidence="9">The sequence shown here is derived from an EMBL/GenBank/DDBJ whole genome shotgun (WGS) entry which is preliminary data.</text>
</comment>
<dbReference type="PANTHER" id="PTHR38589:SF1">
    <property type="entry name" value="BLR0621 PROTEIN"/>
    <property type="match status" value="1"/>
</dbReference>
<comment type="pathway">
    <text evidence="1 7">Cell wall biogenesis; peptidoglycan biosynthesis.</text>
</comment>
<evidence type="ECO:0000256" key="6">
    <source>
        <dbReference type="ARBA" id="ARBA00023316"/>
    </source>
</evidence>
<dbReference type="PANTHER" id="PTHR38589">
    <property type="entry name" value="BLR0621 PROTEIN"/>
    <property type="match status" value="1"/>
</dbReference>
<dbReference type="CDD" id="cd16913">
    <property type="entry name" value="YkuD_like"/>
    <property type="match status" value="1"/>
</dbReference>
<feature type="active site" description="Nucleophile" evidence="7">
    <location>
        <position position="150"/>
    </location>
</feature>
<keyword evidence="10" id="KW-1185">Reference proteome</keyword>
<evidence type="ECO:0000256" key="2">
    <source>
        <dbReference type="ARBA" id="ARBA00005992"/>
    </source>
</evidence>
<comment type="similarity">
    <text evidence="2">Belongs to the YkuD family.</text>
</comment>
<evidence type="ECO:0000256" key="4">
    <source>
        <dbReference type="ARBA" id="ARBA00022960"/>
    </source>
</evidence>
<keyword evidence="6 7" id="KW-0961">Cell wall biogenesis/degradation</keyword>
<dbReference type="SUPFAM" id="SSF141523">
    <property type="entry name" value="L,D-transpeptidase catalytic domain-like"/>
    <property type="match status" value="1"/>
</dbReference>
<feature type="domain" description="L,D-TPase catalytic" evidence="8">
    <location>
        <begin position="1"/>
        <end position="174"/>
    </location>
</feature>
<keyword evidence="3" id="KW-0808">Transferase</keyword>
<proteinExistence type="inferred from homology"/>
<evidence type="ECO:0000256" key="3">
    <source>
        <dbReference type="ARBA" id="ARBA00022679"/>
    </source>
</evidence>
<dbReference type="RefSeq" id="WP_310034932.1">
    <property type="nucleotide sequence ID" value="NZ_JAVDRL010000016.1"/>
</dbReference>
<feature type="active site" description="Proton donor/acceptor" evidence="7">
    <location>
        <position position="138"/>
    </location>
</feature>
<keyword evidence="5 7" id="KW-0573">Peptidoglycan synthesis</keyword>
<dbReference type="EMBL" id="JAVDRL010000016">
    <property type="protein sequence ID" value="MDR6533895.1"/>
    <property type="molecule type" value="Genomic_DNA"/>
</dbReference>
<evidence type="ECO:0000256" key="1">
    <source>
        <dbReference type="ARBA" id="ARBA00004752"/>
    </source>
</evidence>